<dbReference type="Proteomes" id="UP000318483">
    <property type="component" value="Plasmid unnamed3"/>
</dbReference>
<dbReference type="GO" id="GO:0004177">
    <property type="term" value="F:aminopeptidase activity"/>
    <property type="evidence" value="ECO:0007669"/>
    <property type="project" value="UniProtKB-EC"/>
</dbReference>
<organism evidence="5 6">
    <name type="scientific">Qingshengfaniella alkalisoli</name>
    <dbReference type="NCBI Taxonomy" id="2599296"/>
    <lineage>
        <taxon>Bacteria</taxon>
        <taxon>Pseudomonadati</taxon>
        <taxon>Pseudomonadota</taxon>
        <taxon>Alphaproteobacteria</taxon>
        <taxon>Rhodobacterales</taxon>
        <taxon>Paracoccaceae</taxon>
        <taxon>Qingshengfaniella</taxon>
    </lineage>
</organism>
<dbReference type="InterPro" id="IPR005944">
    <property type="entry name" value="Pro_iminopeptidase"/>
</dbReference>
<dbReference type="Gene3D" id="3.40.50.1820">
    <property type="entry name" value="alpha/beta hydrolase"/>
    <property type="match status" value="1"/>
</dbReference>
<evidence type="ECO:0000256" key="1">
    <source>
        <dbReference type="ARBA" id="ARBA00021843"/>
    </source>
</evidence>
<dbReference type="InterPro" id="IPR000073">
    <property type="entry name" value="AB_hydrolase_1"/>
</dbReference>
<dbReference type="EMBL" id="CP042264">
    <property type="protein sequence ID" value="QDY71183.1"/>
    <property type="molecule type" value="Genomic_DNA"/>
</dbReference>
<gene>
    <name evidence="5" type="ORF">FPZ52_15895</name>
</gene>
<keyword evidence="6" id="KW-1185">Reference proteome</keyword>
<sequence>MEHNRNVCIAASLVAAVLGTSAQAQDADAPLTSSLERQDCATEALETLGAECYVFTGEENWDDPNGDLVQIPVAVFNADASEGNEPPVFFFPGGPGYSSLGNQGYLEQLLKDVGARTLVTMDHRGFIHADPSLRCPGYANVSPYHDIIHTPAITSSPDPLERIKPVAAQVEACYDKLVSEGVDPAQYNQYSVSRDVDEIRQHLGYDTIRPYGSSTGSGTALSYVQYFPEAVDAAVFGWPWFTHLRSRAAVDEFYTAKQRFTEIMALCVEQSEACRELHPDWMVAIDKARRALDEDPYVVEVEADGGETLHFDGAAFLDALYLMLPSMYAELPVLLNEVQAGDHSRLQSFFLVDDYVPETGPGSYALGYFLAHVCNDMGANRPNPEDSTAAIAREPAVLGFEPPWVCAWWGEDGAVPPEHNDLPRSDVPVLAIHGQMDPCCGPRWSEQIARTMPNVQSIVMQGLGHSPVNECRSQVIQAFLLNPSDELDTSCADEVPLESWVVE</sequence>
<dbReference type="PANTHER" id="PTHR43722">
    <property type="entry name" value="PROLINE IMINOPEPTIDASE"/>
    <property type="match status" value="1"/>
</dbReference>
<geneLocation type="plasmid" evidence="5 6">
    <name>unnamed3</name>
</geneLocation>
<dbReference type="GO" id="GO:0006508">
    <property type="term" value="P:proteolysis"/>
    <property type="evidence" value="ECO:0007669"/>
    <property type="project" value="InterPro"/>
</dbReference>
<reference evidence="5 6" key="1">
    <citation type="submission" date="2019-07" db="EMBL/GenBank/DDBJ databases">
        <title>Litoreibacter alkalisoli sp. nov., isolated from saline-alkaline soil.</title>
        <authorList>
            <person name="Wang S."/>
            <person name="Xu L."/>
            <person name="Xing Y.-T."/>
            <person name="Sun J.-Q."/>
        </authorList>
    </citation>
    <scope>NUCLEOTIDE SEQUENCE [LARGE SCALE GENOMIC DNA]</scope>
    <source>
        <strain evidence="5 6">LN3S51</strain>
        <plasmid evidence="5 6">unnamed3</plasmid>
    </source>
</reference>
<feature type="domain" description="Peptidase S33 tripeptidyl aminopeptidase-like C-terminal" evidence="4">
    <location>
        <begin position="405"/>
        <end position="491"/>
    </location>
</feature>
<feature type="domain" description="AB hydrolase-1" evidence="3">
    <location>
        <begin position="86"/>
        <end position="236"/>
    </location>
</feature>
<dbReference type="Pfam" id="PF08386">
    <property type="entry name" value="Abhydrolase_4"/>
    <property type="match status" value="1"/>
</dbReference>
<evidence type="ECO:0000313" key="5">
    <source>
        <dbReference type="EMBL" id="QDY71183.1"/>
    </source>
</evidence>
<name>A0A5B8J069_9RHOB</name>
<dbReference type="PANTHER" id="PTHR43722:SF1">
    <property type="entry name" value="PROLINE IMINOPEPTIDASE"/>
    <property type="match status" value="1"/>
</dbReference>
<keyword evidence="5" id="KW-0378">Hydrolase</keyword>
<dbReference type="InterPro" id="IPR029058">
    <property type="entry name" value="AB_hydrolase_fold"/>
</dbReference>
<feature type="signal peptide" evidence="2">
    <location>
        <begin position="1"/>
        <end position="24"/>
    </location>
</feature>
<dbReference type="InterPro" id="IPR013595">
    <property type="entry name" value="Pept_S33_TAP-like_C"/>
</dbReference>
<proteinExistence type="predicted"/>
<accession>A0A5B8J069</accession>
<dbReference type="KEGG" id="lit:FPZ52_15895"/>
<dbReference type="OrthoDB" id="613638at2"/>
<evidence type="ECO:0000259" key="4">
    <source>
        <dbReference type="Pfam" id="PF08386"/>
    </source>
</evidence>
<dbReference type="AlphaFoldDB" id="A0A5B8J069"/>
<dbReference type="GO" id="GO:0005737">
    <property type="term" value="C:cytoplasm"/>
    <property type="evidence" value="ECO:0007669"/>
    <property type="project" value="InterPro"/>
</dbReference>
<evidence type="ECO:0000256" key="2">
    <source>
        <dbReference type="SAM" id="SignalP"/>
    </source>
</evidence>
<dbReference type="SUPFAM" id="SSF53474">
    <property type="entry name" value="alpha/beta-Hydrolases"/>
    <property type="match status" value="1"/>
</dbReference>
<feature type="chain" id="PRO_5022911311" description="Proline iminopeptidase" evidence="2">
    <location>
        <begin position="25"/>
        <end position="503"/>
    </location>
</feature>
<keyword evidence="2" id="KW-0732">Signal</keyword>
<protein>
    <recommendedName>
        <fullName evidence="1">Proline iminopeptidase</fullName>
    </recommendedName>
</protein>
<evidence type="ECO:0000313" key="6">
    <source>
        <dbReference type="Proteomes" id="UP000318483"/>
    </source>
</evidence>
<dbReference type="Pfam" id="PF00561">
    <property type="entry name" value="Abhydrolase_1"/>
    <property type="match status" value="1"/>
</dbReference>
<evidence type="ECO:0000259" key="3">
    <source>
        <dbReference type="Pfam" id="PF00561"/>
    </source>
</evidence>
<dbReference type="RefSeq" id="WP_146366599.1">
    <property type="nucleotide sequence ID" value="NZ_CP042264.1"/>
</dbReference>
<keyword evidence="5" id="KW-0614">Plasmid</keyword>